<sequence>MVKTLPFLQLAVGRMKLMDLSLSAFLEQRKQLPQTEWSQHEIRKLEETVALIRRRSMKYQRVVGKRVREWSIWCTDALGNDVEPHLKKIEFALEESLRKGCTQDIDVPAVMQVFGAVTNS</sequence>
<accession>A0A507CT45</accession>
<reference evidence="1 2" key="1">
    <citation type="journal article" date="2019" name="Sci. Rep.">
        <title>Comparative genomics of chytrid fungi reveal insights into the obligate biotrophic and pathogenic lifestyle of Synchytrium endobioticum.</title>
        <authorList>
            <person name="van de Vossenberg B.T.L.H."/>
            <person name="Warris S."/>
            <person name="Nguyen H.D.T."/>
            <person name="van Gent-Pelzer M.P.E."/>
            <person name="Joly D.L."/>
            <person name="van de Geest H.C."/>
            <person name="Bonants P.J.M."/>
            <person name="Smith D.S."/>
            <person name="Levesque C.A."/>
            <person name="van der Lee T.A.J."/>
        </authorList>
    </citation>
    <scope>NUCLEOTIDE SEQUENCE [LARGE SCALE GENOMIC DNA]</scope>
    <source>
        <strain evidence="1 2">LEV6574</strain>
    </source>
</reference>
<protein>
    <submittedName>
        <fullName evidence="1">Uncharacterized protein</fullName>
    </submittedName>
</protein>
<evidence type="ECO:0000313" key="2">
    <source>
        <dbReference type="Proteomes" id="UP000320475"/>
    </source>
</evidence>
<dbReference type="EMBL" id="QEAM01000277">
    <property type="protein sequence ID" value="TPX42306.1"/>
    <property type="molecule type" value="Genomic_DNA"/>
</dbReference>
<name>A0A507CT45_9FUNG</name>
<proteinExistence type="predicted"/>
<dbReference type="AlphaFoldDB" id="A0A507CT45"/>
<evidence type="ECO:0000313" key="1">
    <source>
        <dbReference type="EMBL" id="TPX42306.1"/>
    </source>
</evidence>
<dbReference type="VEuPathDB" id="FungiDB:SeMB42_g00927"/>
<dbReference type="Proteomes" id="UP000320475">
    <property type="component" value="Unassembled WGS sequence"/>
</dbReference>
<comment type="caution">
    <text evidence="1">The sequence shown here is derived from an EMBL/GenBank/DDBJ whole genome shotgun (WGS) entry which is preliminary data.</text>
</comment>
<organism evidence="1 2">
    <name type="scientific">Synchytrium endobioticum</name>
    <dbReference type="NCBI Taxonomy" id="286115"/>
    <lineage>
        <taxon>Eukaryota</taxon>
        <taxon>Fungi</taxon>
        <taxon>Fungi incertae sedis</taxon>
        <taxon>Chytridiomycota</taxon>
        <taxon>Chytridiomycota incertae sedis</taxon>
        <taxon>Chytridiomycetes</taxon>
        <taxon>Synchytriales</taxon>
        <taxon>Synchytriaceae</taxon>
        <taxon>Synchytrium</taxon>
    </lineage>
</organism>
<gene>
    <name evidence="1" type="ORF">SeLEV6574_g05668</name>
</gene>